<keyword evidence="2" id="KW-1185">Reference proteome</keyword>
<evidence type="ECO:0000313" key="1">
    <source>
        <dbReference type="EMBL" id="SDX99939.1"/>
    </source>
</evidence>
<dbReference type="EMBL" id="FNOK01000018">
    <property type="protein sequence ID" value="SDX99939.1"/>
    <property type="molecule type" value="Genomic_DNA"/>
</dbReference>
<gene>
    <name evidence="1" type="ORF">SAMN05216215_101896</name>
</gene>
<dbReference type="AlphaFoldDB" id="A0A1H3GC75"/>
<reference evidence="2" key="1">
    <citation type="submission" date="2016-10" db="EMBL/GenBank/DDBJ databases">
        <authorList>
            <person name="Varghese N."/>
            <person name="Submissions S."/>
        </authorList>
    </citation>
    <scope>NUCLEOTIDE SEQUENCE [LARGE SCALE GENOMIC DNA]</scope>
    <source>
        <strain evidence="2">CGMCC 4.3530</strain>
    </source>
</reference>
<evidence type="ECO:0000313" key="2">
    <source>
        <dbReference type="Proteomes" id="UP000199529"/>
    </source>
</evidence>
<sequence length="76" mass="7559">MGGAQEQVGAFVGAVVGRLASIADERGRSVHQDARLPLACVHILGRGELAAFGLAGPLPSTAAGVALLANLASVVR</sequence>
<proteinExistence type="predicted"/>
<organism evidence="1 2">
    <name type="scientific">Saccharopolyspora shandongensis</name>
    <dbReference type="NCBI Taxonomy" id="418495"/>
    <lineage>
        <taxon>Bacteria</taxon>
        <taxon>Bacillati</taxon>
        <taxon>Actinomycetota</taxon>
        <taxon>Actinomycetes</taxon>
        <taxon>Pseudonocardiales</taxon>
        <taxon>Pseudonocardiaceae</taxon>
        <taxon>Saccharopolyspora</taxon>
    </lineage>
</organism>
<dbReference type="Proteomes" id="UP000199529">
    <property type="component" value="Unassembled WGS sequence"/>
</dbReference>
<protein>
    <submittedName>
        <fullName evidence="1">Uncharacterized protein</fullName>
    </submittedName>
</protein>
<name>A0A1H3GC75_9PSEU</name>
<accession>A0A1H3GC75</accession>